<dbReference type="EMBL" id="JACHXK010000009">
    <property type="protein sequence ID" value="MBB3111948.1"/>
    <property type="molecule type" value="Genomic_DNA"/>
</dbReference>
<comment type="caution">
    <text evidence="2">The sequence shown here is derived from an EMBL/GenBank/DDBJ whole genome shotgun (WGS) entry which is preliminary data.</text>
</comment>
<name>A0A7W5B030_9BACL</name>
<evidence type="ECO:0000313" key="3">
    <source>
        <dbReference type="Proteomes" id="UP000570361"/>
    </source>
</evidence>
<keyword evidence="1" id="KW-1133">Transmembrane helix</keyword>
<feature type="transmembrane region" description="Helical" evidence="1">
    <location>
        <begin position="61"/>
        <end position="83"/>
    </location>
</feature>
<feature type="transmembrane region" description="Helical" evidence="1">
    <location>
        <begin position="29"/>
        <end position="49"/>
    </location>
</feature>
<dbReference type="RefSeq" id="WP_183601793.1">
    <property type="nucleotide sequence ID" value="NZ_JACHXK010000009.1"/>
</dbReference>
<evidence type="ECO:0000313" key="2">
    <source>
        <dbReference type="EMBL" id="MBB3111948.1"/>
    </source>
</evidence>
<sequence>MWNQLIMWTLLIVPWFSVLLMRGDMLRRYTPVALLTTVALMFVSEHAYAKHWWVMTERITPGGIITNTALAFGTFFIGTIWIFRFVYRSFWLYFGLNAAIDALQIFVFSPFLFEGRLYTLDRISHLQVYFLMLVIAVMIYVYQRWQERIFKPQPTYVPGRSLEFDTRSIFRKKAR</sequence>
<dbReference type="Proteomes" id="UP000570361">
    <property type="component" value="Unassembled WGS sequence"/>
</dbReference>
<dbReference type="AlphaFoldDB" id="A0A7W5B030"/>
<accession>A0A7W5B030</accession>
<evidence type="ECO:0000256" key="1">
    <source>
        <dbReference type="SAM" id="Phobius"/>
    </source>
</evidence>
<gene>
    <name evidence="2" type="ORF">FHS18_004016</name>
</gene>
<keyword evidence="3" id="KW-1185">Reference proteome</keyword>
<keyword evidence="1" id="KW-0472">Membrane</keyword>
<organism evidence="2 3">
    <name type="scientific">Paenibacillus phyllosphaerae</name>
    <dbReference type="NCBI Taxonomy" id="274593"/>
    <lineage>
        <taxon>Bacteria</taxon>
        <taxon>Bacillati</taxon>
        <taxon>Bacillota</taxon>
        <taxon>Bacilli</taxon>
        <taxon>Bacillales</taxon>
        <taxon>Paenibacillaceae</taxon>
        <taxon>Paenibacillus</taxon>
    </lineage>
</organism>
<reference evidence="2 3" key="1">
    <citation type="submission" date="2020-08" db="EMBL/GenBank/DDBJ databases">
        <title>Genomic Encyclopedia of Type Strains, Phase III (KMG-III): the genomes of soil and plant-associated and newly described type strains.</title>
        <authorList>
            <person name="Whitman W."/>
        </authorList>
    </citation>
    <scope>NUCLEOTIDE SEQUENCE [LARGE SCALE GENOMIC DNA]</scope>
    <source>
        <strain evidence="2 3">CECT 5862</strain>
    </source>
</reference>
<proteinExistence type="predicted"/>
<feature type="transmembrane region" description="Helical" evidence="1">
    <location>
        <begin position="6"/>
        <end position="22"/>
    </location>
</feature>
<protein>
    <submittedName>
        <fullName evidence="2">Uncharacterized protein</fullName>
    </submittedName>
</protein>
<keyword evidence="1" id="KW-0812">Transmembrane</keyword>
<feature type="transmembrane region" description="Helical" evidence="1">
    <location>
        <begin position="125"/>
        <end position="142"/>
    </location>
</feature>
<feature type="transmembrane region" description="Helical" evidence="1">
    <location>
        <begin position="90"/>
        <end position="113"/>
    </location>
</feature>